<sequence>MTEKDNLDKIQEPITNAPPEIRQIIEEVLQLEQDKISVKSPRNINDDIVKIIKEIIQ</sequence>
<accession>A0A401INU1</accession>
<gene>
    <name evidence="1" type="ORF">AsFPU1_4378</name>
</gene>
<proteinExistence type="predicted"/>
<dbReference type="AlphaFoldDB" id="A0A401INU1"/>
<evidence type="ECO:0000313" key="2">
    <source>
        <dbReference type="Proteomes" id="UP000287247"/>
    </source>
</evidence>
<evidence type="ECO:0000313" key="1">
    <source>
        <dbReference type="EMBL" id="GBF82944.1"/>
    </source>
</evidence>
<dbReference type="RefSeq" id="WP_172957583.1">
    <property type="nucleotide sequence ID" value="NZ_BDQK01000018.1"/>
</dbReference>
<dbReference type="EMBL" id="BDQK01000018">
    <property type="protein sequence ID" value="GBF82944.1"/>
    <property type="molecule type" value="Genomic_DNA"/>
</dbReference>
<reference evidence="2" key="1">
    <citation type="submission" date="2017-05" db="EMBL/GenBank/DDBJ databases">
        <title>Physiological properties and genetic analysis related to exopolysaccharide production of fresh-water unicellular cyanobacterium Aphanothece sacrum, Suizenji Nori, that has been cultured as a food source in Japan.</title>
        <authorList>
            <person name="Kanesaki Y."/>
            <person name="Yoshikawa S."/>
            <person name="Ohki K."/>
        </authorList>
    </citation>
    <scope>NUCLEOTIDE SEQUENCE [LARGE SCALE GENOMIC DNA]</scope>
    <source>
        <strain evidence="2">FPU1</strain>
    </source>
</reference>
<protein>
    <submittedName>
        <fullName evidence="1">Depolymerization of the capsular polymer</fullName>
    </submittedName>
</protein>
<dbReference type="Proteomes" id="UP000287247">
    <property type="component" value="Unassembled WGS sequence"/>
</dbReference>
<organism evidence="1 2">
    <name type="scientific">Aphanothece sacrum FPU1</name>
    <dbReference type="NCBI Taxonomy" id="1920663"/>
    <lineage>
        <taxon>Bacteria</taxon>
        <taxon>Bacillati</taxon>
        <taxon>Cyanobacteriota</taxon>
        <taxon>Cyanophyceae</taxon>
        <taxon>Oscillatoriophycideae</taxon>
        <taxon>Chroococcales</taxon>
        <taxon>Aphanothecaceae</taxon>
        <taxon>Aphanothece</taxon>
    </lineage>
</organism>
<comment type="caution">
    <text evidence="1">The sequence shown here is derived from an EMBL/GenBank/DDBJ whole genome shotgun (WGS) entry which is preliminary data.</text>
</comment>
<keyword evidence="2" id="KW-1185">Reference proteome</keyword>
<name>A0A401INU1_APHSA</name>